<accession>A0A4Z1E359</accession>
<dbReference type="InterPro" id="IPR027791">
    <property type="entry name" value="Galactosyl_T_C"/>
</dbReference>
<proteinExistence type="inferred from homology"/>
<gene>
    <name evidence="7" type="ORF">SERN_2476</name>
</gene>
<dbReference type="EMBL" id="RHPJ01000003">
    <property type="protein sequence ID" value="TGO04883.1"/>
    <property type="molecule type" value="Genomic_DNA"/>
</dbReference>
<dbReference type="InterPro" id="IPR029044">
    <property type="entry name" value="Nucleotide-diphossugar_trans"/>
</dbReference>
<dbReference type="RefSeq" id="WP_135850414.1">
    <property type="nucleotide sequence ID" value="NZ_RHPJ01000003.1"/>
</dbReference>
<protein>
    <submittedName>
        <fullName evidence="7">Uncharacterized protein</fullName>
    </submittedName>
</protein>
<dbReference type="PANTHER" id="PTHR43179">
    <property type="entry name" value="RHAMNOSYLTRANSFERASE WBBL"/>
    <property type="match status" value="1"/>
</dbReference>
<dbReference type="SUPFAM" id="SSF53448">
    <property type="entry name" value="Nucleotide-diphospho-sugar transferases"/>
    <property type="match status" value="1"/>
</dbReference>
<evidence type="ECO:0000313" key="8">
    <source>
        <dbReference type="Proteomes" id="UP000297318"/>
    </source>
</evidence>
<keyword evidence="4" id="KW-0808">Transferase</keyword>
<dbReference type="Pfam" id="PF00535">
    <property type="entry name" value="Glycos_transf_2"/>
    <property type="match status" value="1"/>
</dbReference>
<dbReference type="PANTHER" id="PTHR43179:SF12">
    <property type="entry name" value="GALACTOFURANOSYLTRANSFERASE GLFT2"/>
    <property type="match status" value="1"/>
</dbReference>
<evidence type="ECO:0000256" key="3">
    <source>
        <dbReference type="ARBA" id="ARBA00022676"/>
    </source>
</evidence>
<sequence length="276" mass="29225">MTAVITLASAARLDHVERQQARLQALPEPPEAIVVWLDDAAPPASLARHARIVHVPPGPHGLRLAAGRNLGVGAALAAGHELLVLLDADCVPAPDLLDRYAAAAHEHPGALLCGPVTYLPEGVTVEVDTDLGPLTAPHAARPDPPDGRCVVAGPEQYPLFWSLSFATTPAGWAAFGGFDESYEGYGGEDTDVAFRAREAGVPLVWVGGAHAYHQHHPTSSPPWQHLDDILRNGAIFARRWGRWPMEGWLESFAGAGAVERTADGWRRTDGSAAGGS</sequence>
<dbReference type="GO" id="GO:0016757">
    <property type="term" value="F:glycosyltransferase activity"/>
    <property type="evidence" value="ECO:0007669"/>
    <property type="project" value="UniProtKB-KW"/>
</dbReference>
<dbReference type="InterPro" id="IPR001173">
    <property type="entry name" value="Glyco_trans_2-like"/>
</dbReference>
<evidence type="ECO:0000313" key="7">
    <source>
        <dbReference type="EMBL" id="TGO04883.1"/>
    </source>
</evidence>
<evidence type="ECO:0000259" key="5">
    <source>
        <dbReference type="Pfam" id="PF00535"/>
    </source>
</evidence>
<comment type="similarity">
    <text evidence="2">Belongs to the glycosyltransferase 2 family.</text>
</comment>
<feature type="domain" description="Glycosyltransferase 2-like" evidence="5">
    <location>
        <begin position="37"/>
        <end position="118"/>
    </location>
</feature>
<reference evidence="7 8" key="1">
    <citation type="submission" date="2018-11" db="EMBL/GenBank/DDBJ databases">
        <title>Complete genome sequencing of the Actinobacteria Serinibacter sp. K3-2.</title>
        <authorList>
            <person name="Rakitin A.L."/>
            <person name="Beletsky A.V."/>
            <person name="Mardanov A.V."/>
            <person name="Ravin N.V."/>
            <person name="Gromova A.S."/>
            <person name="Filippova S.N."/>
            <person name="Gal'Chenko V.F."/>
        </authorList>
    </citation>
    <scope>NUCLEOTIDE SEQUENCE [LARGE SCALE GENOMIC DNA]</scope>
    <source>
        <strain evidence="7 8">K3-2</strain>
    </source>
</reference>
<feature type="domain" description="Galactosyltransferase C-terminal" evidence="6">
    <location>
        <begin position="157"/>
        <end position="214"/>
    </location>
</feature>
<comment type="pathway">
    <text evidence="1">Cell wall biogenesis; cell wall polysaccharide biosynthesis.</text>
</comment>
<dbReference type="Proteomes" id="UP000297318">
    <property type="component" value="Unassembled WGS sequence"/>
</dbReference>
<comment type="caution">
    <text evidence="7">The sequence shown here is derived from an EMBL/GenBank/DDBJ whole genome shotgun (WGS) entry which is preliminary data.</text>
</comment>
<evidence type="ECO:0000256" key="1">
    <source>
        <dbReference type="ARBA" id="ARBA00004776"/>
    </source>
</evidence>
<organism evidence="7 8">
    <name type="scientific">Serinibacter arcticus</name>
    <dbReference type="NCBI Taxonomy" id="1655435"/>
    <lineage>
        <taxon>Bacteria</taxon>
        <taxon>Bacillati</taxon>
        <taxon>Actinomycetota</taxon>
        <taxon>Actinomycetes</taxon>
        <taxon>Micrococcales</taxon>
        <taxon>Beutenbergiaceae</taxon>
        <taxon>Serinibacter</taxon>
    </lineage>
</organism>
<dbReference type="OrthoDB" id="6653642at2"/>
<dbReference type="Pfam" id="PF02709">
    <property type="entry name" value="Glyco_transf_7C"/>
    <property type="match status" value="1"/>
</dbReference>
<evidence type="ECO:0000259" key="6">
    <source>
        <dbReference type="Pfam" id="PF02709"/>
    </source>
</evidence>
<dbReference type="Gene3D" id="3.90.550.10">
    <property type="entry name" value="Spore Coat Polysaccharide Biosynthesis Protein SpsA, Chain A"/>
    <property type="match status" value="1"/>
</dbReference>
<keyword evidence="8" id="KW-1185">Reference proteome</keyword>
<keyword evidence="3" id="KW-0328">Glycosyltransferase</keyword>
<name>A0A4Z1E359_9MICO</name>
<evidence type="ECO:0000256" key="2">
    <source>
        <dbReference type="ARBA" id="ARBA00006739"/>
    </source>
</evidence>
<evidence type="ECO:0000256" key="4">
    <source>
        <dbReference type="ARBA" id="ARBA00022679"/>
    </source>
</evidence>
<dbReference type="AlphaFoldDB" id="A0A4Z1E359"/>